<sequence>MGFKEENYQNLSTTLIKRFKQRNFEGYFCESRSEALELALSFIPEGVSVCHGGSESIKEIGLLDAVKNGNYVYIDRSAAKTPQEQREVIAKGILSHTFLMGTNALTMSGELVNVDGKSNRVALLCYGPEQVIVIAGMNKIVENIDAGIYRAKNTAAPVNAIRQNLKTPCYDTGHCGNCHVEGCMCSNTVITRHSGIPGRIKIIMVGEPLGY</sequence>
<dbReference type="RefSeq" id="WP_050739756.1">
    <property type="nucleotide sequence ID" value="NZ_LGYO01000017.1"/>
</dbReference>
<dbReference type="PANTHER" id="PTHR36179:SF2">
    <property type="entry name" value="LUD DOMAIN-CONTAINING PROTEIN"/>
    <property type="match status" value="1"/>
</dbReference>
<evidence type="ECO:0000259" key="1">
    <source>
        <dbReference type="Pfam" id="PF02589"/>
    </source>
</evidence>
<dbReference type="EMBL" id="LGYO01000017">
    <property type="protein sequence ID" value="KNZ42210.1"/>
    <property type="molecule type" value="Genomic_DNA"/>
</dbReference>
<dbReference type="AlphaFoldDB" id="A0A0L6U333"/>
<evidence type="ECO:0000313" key="3">
    <source>
        <dbReference type="Proteomes" id="UP000036873"/>
    </source>
</evidence>
<organism evidence="2 3">
    <name type="scientific">Acetobacterium bakii</name>
    <dbReference type="NCBI Taxonomy" id="52689"/>
    <lineage>
        <taxon>Bacteria</taxon>
        <taxon>Bacillati</taxon>
        <taxon>Bacillota</taxon>
        <taxon>Clostridia</taxon>
        <taxon>Eubacteriales</taxon>
        <taxon>Eubacteriaceae</taxon>
        <taxon>Acetobacterium</taxon>
    </lineage>
</organism>
<protein>
    <submittedName>
        <fullName evidence="2">Membrane protein</fullName>
    </submittedName>
</protein>
<proteinExistence type="predicted"/>
<dbReference type="OrthoDB" id="9809147at2"/>
<keyword evidence="3" id="KW-1185">Reference proteome</keyword>
<dbReference type="Pfam" id="PF02589">
    <property type="entry name" value="LUD_dom"/>
    <property type="match status" value="1"/>
</dbReference>
<reference evidence="3" key="1">
    <citation type="submission" date="2015-07" db="EMBL/GenBank/DDBJ databases">
        <title>Draft genome sequence of Acetobacterium bakii DSM 8293, a potential psychrophilic chemical producer through syngas fermentation.</title>
        <authorList>
            <person name="Song Y."/>
            <person name="Hwang S."/>
            <person name="Cho B.-K."/>
        </authorList>
    </citation>
    <scope>NUCLEOTIDE SEQUENCE [LARGE SCALE GENOMIC DNA]</scope>
    <source>
        <strain evidence="3">DSM 8239</strain>
    </source>
</reference>
<dbReference type="STRING" id="52689.AKG39_07455"/>
<accession>A0A0L6U333</accession>
<name>A0A0L6U333_9FIRM</name>
<evidence type="ECO:0000313" key="2">
    <source>
        <dbReference type="EMBL" id="KNZ42210.1"/>
    </source>
</evidence>
<dbReference type="PANTHER" id="PTHR36179">
    <property type="entry name" value="LUD_DOM DOMAIN-CONTAINING PROTEIN"/>
    <property type="match status" value="1"/>
</dbReference>
<gene>
    <name evidence="2" type="ORF">AKG39_07455</name>
</gene>
<feature type="domain" description="LUD" evidence="1">
    <location>
        <begin position="15"/>
        <end position="205"/>
    </location>
</feature>
<dbReference type="InterPro" id="IPR003741">
    <property type="entry name" value="LUD_dom"/>
</dbReference>
<dbReference type="Proteomes" id="UP000036873">
    <property type="component" value="Unassembled WGS sequence"/>
</dbReference>
<comment type="caution">
    <text evidence="2">The sequence shown here is derived from an EMBL/GenBank/DDBJ whole genome shotgun (WGS) entry which is preliminary data.</text>
</comment>